<dbReference type="InterPro" id="IPR016024">
    <property type="entry name" value="ARM-type_fold"/>
</dbReference>
<dbReference type="InterPro" id="IPR011989">
    <property type="entry name" value="ARM-like"/>
</dbReference>
<feature type="compositionally biased region" description="Gly residues" evidence="1">
    <location>
        <begin position="1"/>
        <end position="11"/>
    </location>
</feature>
<dbReference type="PANTHER" id="PTHR47186">
    <property type="entry name" value="LEUCINE-RICH REPEAT-CONTAINING PROTEIN 57"/>
    <property type="match status" value="1"/>
</dbReference>
<gene>
    <name evidence="3" type="ORF">SCF082_LOCUS3514</name>
</gene>
<dbReference type="PROSITE" id="PS50188">
    <property type="entry name" value="B302_SPRY"/>
    <property type="match status" value="1"/>
</dbReference>
<evidence type="ECO:0000256" key="1">
    <source>
        <dbReference type="SAM" id="MobiDB-lite"/>
    </source>
</evidence>
<organism evidence="3 4">
    <name type="scientific">Durusdinium trenchii</name>
    <dbReference type="NCBI Taxonomy" id="1381693"/>
    <lineage>
        <taxon>Eukaryota</taxon>
        <taxon>Sar</taxon>
        <taxon>Alveolata</taxon>
        <taxon>Dinophyceae</taxon>
        <taxon>Suessiales</taxon>
        <taxon>Symbiodiniaceae</taxon>
        <taxon>Durusdinium</taxon>
    </lineage>
</organism>
<feature type="compositionally biased region" description="Low complexity" evidence="1">
    <location>
        <begin position="67"/>
        <end position="81"/>
    </location>
</feature>
<dbReference type="InterPro" id="IPR003877">
    <property type="entry name" value="SPRY_dom"/>
</dbReference>
<dbReference type="Gene3D" id="3.80.10.10">
    <property type="entry name" value="Ribonuclease Inhibitor"/>
    <property type="match status" value="1"/>
</dbReference>
<feature type="compositionally biased region" description="Acidic residues" evidence="1">
    <location>
        <begin position="1319"/>
        <end position="1329"/>
    </location>
</feature>
<protein>
    <submittedName>
        <fullName evidence="3">Adenylate cyclase regulatory protein (Leucine repeat protein) (VSG expression site-associated protein F14.9)</fullName>
    </submittedName>
</protein>
<proteinExistence type="predicted"/>
<evidence type="ECO:0000313" key="4">
    <source>
        <dbReference type="Proteomes" id="UP001642464"/>
    </source>
</evidence>
<dbReference type="SUPFAM" id="SSF49899">
    <property type="entry name" value="Concanavalin A-like lectins/glucanases"/>
    <property type="match status" value="1"/>
</dbReference>
<feature type="domain" description="B30.2/SPRY" evidence="2">
    <location>
        <begin position="1671"/>
        <end position="1847"/>
    </location>
</feature>
<feature type="compositionally biased region" description="Basic and acidic residues" evidence="1">
    <location>
        <begin position="26"/>
        <end position="54"/>
    </location>
</feature>
<feature type="region of interest" description="Disordered" evidence="1">
    <location>
        <begin position="1319"/>
        <end position="1339"/>
    </location>
</feature>
<dbReference type="InterPro" id="IPR043136">
    <property type="entry name" value="B30.2/SPRY_sf"/>
</dbReference>
<dbReference type="InterPro" id="IPR032675">
    <property type="entry name" value="LRR_dom_sf"/>
</dbReference>
<accession>A0ABP0HUT9</accession>
<sequence length="1870" mass="204246">MNGLLKKGGGAARRATLRRSASGGAEEPKRVAKPEAEDEEKDGRAGKQDKEGRGKAPGKGGGKKLSRFFNGRFSSRFSSRGQQRKEAAGSAGAAAELDAEDGDTQDGGLGEVMPTTKSIEEDVQASEQKREKRRSQRRSKRLSISSLQDAVENVMDDDAPSLSEQLEEEAVGRAKADDDAASGVATVAEEDEPTVLNQLVEFPELLKNMASFLTIREAVHLAYLSKPFKEAMRGMALRLDMFKKVVDFRVLERIFNDHFRHQRVTPWNVGGLYTAISELPTLFQAIDPAGLEFLGVVNPHIASIAPITRCTNLKRFELHGCLRPINLEPLLELKSTLRGVSLLACKAITDVGVLEGLTNLKVLSMFKSDQLQALPLLENCPDIELLSVGECAQVSNVTEVRWLQKLRVLDLSFVQSITRLDFLPESASLRVLILDNCKNLESVANLASFGSKLQVLRLNGISGLTSLIGLEACGELISLEVSDLVEVDDLSPLEHCPKLQDLLLKNCAKVTSLQALHACKDDLKRLVISGCKALVEDQDAELLNDCSKMVAFDCDGCQPAFLVKLMLTRTPVVVEAAENKINNIPVDKFASEAFQVIMEKYADASSPDEVAALLRVLQSFSTKDGPTQEMVNQGLVKRLFTLLVDGDEDRGPLTVKVRLEVLKTLRFMSRFKPACTAIGAIPRSLEHLCDAVKVPAPRGSVRGTDFRPGFDEEKLVGEAARILTRVLEHADDPAEKAGRMVAEGIMDRSSALVAAPHPLDQTKQPVLLLMSKVVLALPAAVSEIDPDVFLPPLVLAMLSGSIETRLVGASLLSNLFASSSSTGNPIDMTAIDDFLEMLVSFLGSDNTELVKAAVEILMHAQPSSLETLVRTPRLVRLVMSTLKSESQAVQAVFAGLFMIQSNKSGNFAAKCATVMTLLSSDPRVARLMILEEEEENEEVKEEEVKSAGDRVSKRVSKRRSKHRSQRRSRSSRTRNGGIEAEDSVFPAAPRKSLPTGSKVSSNTFVEIFMNVLLKGDQMVKLELLRTVVNFCNASEAFRTGFLEMFNHPDHLKKLHEIVVMAMGAKPADPNASLELLVLVLGDKDRTEAFSRLNLTQFFQGLVKLMENPDVEVAVGAQLVARLLNGPLPQPVLEAVVGPVVASLSVSKEPLHKLIARVFNPSTLMKRRSTSSTASQEPSAEDLKRRRVLKFLHVLLIDEDAILGASVLLTKNRAASVFDGLKSEDRVIRERAAVLLNNVMKRDAGTMPDAERETLAKLQREFSMLFERDAEFVCEIIGAILQHASPVGKLASVELLSRLLRNETLLSKVSSLVLEDVVDSDLDDDDEENETFATAGSEERQAELEASNASLSAVSVANRSVKLSPGQHFRRAVMEGMLQFALDGDVAETPEDEQVAPDVVCAACCDLVAVLAGFTPEEVGNVVMDRLTEILSPSFLSDGASSGANAGSLPQARSQAAATLLFFMARAGEQALGDLMVKRGVFEALAAYSASAEATDLGKVRSIDAIASYVDGSPTMLLELDRKTGCMKELVKEMRVATGDGSARGAVLDLFEPVVKSGDIDALADVLIDNDLMDVLGSWCDAMSGPDEKDTSDVRLGQVLLRPARSVAARDSSVADALEALHLAGLLARLYVEDDRPQMREAYSELLVDLDESFLDDESAIFAETLQQESAFRKELQEEEQFEKQQLELFPVAFQRIRGFPHRFEEEESFRLIIKEWTTMAIKLQSSHALASMAGDAIYYEVEIFHVGGECCIGWVNERFERGVLQGFSRTGVGSDPNSWSIKSTPDDPWEANDVLGFAFDMAAGSLTFLRNGKIITQEAVETDQGPLVPAVTASQLEAHFNFGSRPFRFFPPSRQYKSLYRGIALQDCSV</sequence>
<feature type="region of interest" description="Disordered" evidence="1">
    <location>
        <begin position="938"/>
        <end position="997"/>
    </location>
</feature>
<feature type="compositionally biased region" description="Low complexity" evidence="1">
    <location>
        <begin position="12"/>
        <end position="25"/>
    </location>
</feature>
<keyword evidence="4" id="KW-1185">Reference proteome</keyword>
<feature type="compositionally biased region" description="Basic and acidic residues" evidence="1">
    <location>
        <begin position="942"/>
        <end position="952"/>
    </location>
</feature>
<dbReference type="EMBL" id="CAXAMM010001791">
    <property type="protein sequence ID" value="CAK8993452.1"/>
    <property type="molecule type" value="Genomic_DNA"/>
</dbReference>
<dbReference type="InterPro" id="IPR001870">
    <property type="entry name" value="B30.2/SPRY"/>
</dbReference>
<dbReference type="InterPro" id="IPR013320">
    <property type="entry name" value="ConA-like_dom_sf"/>
</dbReference>
<dbReference type="PANTHER" id="PTHR47186:SF61">
    <property type="entry name" value="LEUCINE-RICH REPEAT-CONTAINING PROTEIN 57-RELATED"/>
    <property type="match status" value="1"/>
</dbReference>
<name>A0ABP0HUT9_9DINO</name>
<evidence type="ECO:0000313" key="3">
    <source>
        <dbReference type="EMBL" id="CAK8993452.1"/>
    </source>
</evidence>
<dbReference type="Gene3D" id="2.60.120.920">
    <property type="match status" value="1"/>
</dbReference>
<dbReference type="SUPFAM" id="SSF52058">
    <property type="entry name" value="L domain-like"/>
    <property type="match status" value="1"/>
</dbReference>
<dbReference type="Proteomes" id="UP001642464">
    <property type="component" value="Unassembled WGS sequence"/>
</dbReference>
<dbReference type="Pfam" id="PF00622">
    <property type="entry name" value="SPRY"/>
    <property type="match status" value="1"/>
</dbReference>
<evidence type="ECO:0000259" key="2">
    <source>
        <dbReference type="PROSITE" id="PS50188"/>
    </source>
</evidence>
<dbReference type="Gene3D" id="1.25.10.10">
    <property type="entry name" value="Leucine-rich Repeat Variant"/>
    <property type="match status" value="2"/>
</dbReference>
<feature type="region of interest" description="Disordered" evidence="1">
    <location>
        <begin position="1"/>
        <end position="154"/>
    </location>
</feature>
<comment type="caution">
    <text evidence="3">The sequence shown here is derived from an EMBL/GenBank/DDBJ whole genome shotgun (WGS) entry which is preliminary data.</text>
</comment>
<dbReference type="SUPFAM" id="SSF48371">
    <property type="entry name" value="ARM repeat"/>
    <property type="match status" value="2"/>
</dbReference>
<feature type="compositionally biased region" description="Basic residues" evidence="1">
    <location>
        <begin position="953"/>
        <end position="972"/>
    </location>
</feature>
<reference evidence="3 4" key="1">
    <citation type="submission" date="2024-02" db="EMBL/GenBank/DDBJ databases">
        <authorList>
            <person name="Chen Y."/>
            <person name="Shah S."/>
            <person name="Dougan E. K."/>
            <person name="Thang M."/>
            <person name="Chan C."/>
        </authorList>
    </citation>
    <scope>NUCLEOTIDE SEQUENCE [LARGE SCALE GENOMIC DNA]</scope>
</reference>
<dbReference type="CDD" id="cd11709">
    <property type="entry name" value="SPRY"/>
    <property type="match status" value="1"/>
</dbReference>
<dbReference type="SMART" id="SM00449">
    <property type="entry name" value="SPRY"/>
    <property type="match status" value="1"/>
</dbReference>
<feature type="compositionally biased region" description="Basic residues" evidence="1">
    <location>
        <begin position="131"/>
        <end position="141"/>
    </location>
</feature>